<dbReference type="GO" id="GO:0070025">
    <property type="term" value="F:carbon monoxide binding"/>
    <property type="evidence" value="ECO:0007669"/>
    <property type="project" value="TreeGrafter"/>
</dbReference>
<gene>
    <name evidence="5" type="ORF">SAMN04244573_01920</name>
</gene>
<evidence type="ECO:0000313" key="5">
    <source>
        <dbReference type="EMBL" id="SEQ61935.1"/>
    </source>
</evidence>
<keyword evidence="3" id="KW-0408">Iron</keyword>
<reference evidence="5 6" key="1">
    <citation type="submission" date="2016-10" db="EMBL/GenBank/DDBJ databases">
        <authorList>
            <person name="de Groot N.N."/>
        </authorList>
    </citation>
    <scope>NUCLEOTIDE SEQUENCE [LARGE SCALE GENOMIC DNA]</scope>
    <source>
        <strain evidence="5 6">DSM 378</strain>
    </source>
</reference>
<dbReference type="GO" id="GO:0051604">
    <property type="term" value="P:protein maturation"/>
    <property type="evidence" value="ECO:0007669"/>
    <property type="project" value="TreeGrafter"/>
</dbReference>
<dbReference type="NCBIfam" id="TIGR00075">
    <property type="entry name" value="hypD"/>
    <property type="match status" value="1"/>
</dbReference>
<dbReference type="PIRSF" id="PIRSF005622">
    <property type="entry name" value="Hydrgn_mat_hypD"/>
    <property type="match status" value="1"/>
</dbReference>
<dbReference type="Pfam" id="PF01924">
    <property type="entry name" value="HypD"/>
    <property type="match status" value="1"/>
</dbReference>
<dbReference type="Proteomes" id="UP000199267">
    <property type="component" value="Unassembled WGS sequence"/>
</dbReference>
<comment type="similarity">
    <text evidence="1 4">Belongs to the HypD family.</text>
</comment>
<dbReference type="Gene3D" id="3.40.50.11740">
    <property type="entry name" value="HypD, alpha/beta domain 2"/>
    <property type="match status" value="2"/>
</dbReference>
<dbReference type="GO" id="GO:0005506">
    <property type="term" value="F:iron ion binding"/>
    <property type="evidence" value="ECO:0007669"/>
    <property type="project" value="TreeGrafter"/>
</dbReference>
<evidence type="ECO:0000313" key="6">
    <source>
        <dbReference type="Proteomes" id="UP000199267"/>
    </source>
</evidence>
<dbReference type="PANTHER" id="PTHR30149:SF0">
    <property type="entry name" value="HYDROGENASE MATURATION FACTOR HYPD"/>
    <property type="match status" value="1"/>
</dbReference>
<dbReference type="InterPro" id="IPR042244">
    <property type="entry name" value="HypD_2_sf"/>
</dbReference>
<dbReference type="InterPro" id="IPR042243">
    <property type="entry name" value="HypD_1"/>
</dbReference>
<name>A0A1H9HHY8_9GAMM</name>
<sequence>MKYVDEFRDGATARQLAARIAAEADSARAYRLMEFCGGHTHAIFRYGIPDLLPANVRLIHGPGCPVCVMPIGRLDMAIELARRPEVILCTYGDMLRVPASGRVSLLKARAEGAAVRMLYSPTEALKLAQDNPNKEVVFFAIGFETTTPPTALVIEQARKLGLTNFSVFCNHVLTPAAMHAILATPEARAGALQLDGFIGPAHVSTVIGSAPYAPFPAQYGTPLVIAGFEPLDLLQALLMLVRQLNEGRAEVENQFTRAVTAEGNRKAKALTERVFEVRESFEWRGLGAVPHSALQIRAEFAAFDAERRFALEPRTGLENKACECPAILRGAKSPRDCKLFGNPCSPDNPLGSCMVSSEGACAAWYAYGRQRQAAAVEVAR</sequence>
<dbReference type="Gene3D" id="6.10.20.100">
    <property type="match status" value="1"/>
</dbReference>
<accession>A0A1H9HHY8</accession>
<dbReference type="EMBL" id="FOFJ01000014">
    <property type="protein sequence ID" value="SEQ61935.1"/>
    <property type="molecule type" value="Genomic_DNA"/>
</dbReference>
<dbReference type="AlphaFoldDB" id="A0A1H9HHY8"/>
<evidence type="ECO:0000256" key="4">
    <source>
        <dbReference type="PIRNR" id="PIRNR005622"/>
    </source>
</evidence>
<dbReference type="RefSeq" id="WP_090621517.1">
    <property type="nucleotide sequence ID" value="NZ_FOFJ01000014.1"/>
</dbReference>
<dbReference type="InterPro" id="IPR002780">
    <property type="entry name" value="Hyd_form_HypD"/>
</dbReference>
<dbReference type="PANTHER" id="PTHR30149">
    <property type="entry name" value="HYDROGENASE PROTEIN ASSEMBLY PROTEIN HYPD"/>
    <property type="match status" value="1"/>
</dbReference>
<evidence type="ECO:0000256" key="1">
    <source>
        <dbReference type="ARBA" id="ARBA00007888"/>
    </source>
</evidence>
<proteinExistence type="inferred from homology"/>
<evidence type="ECO:0000256" key="2">
    <source>
        <dbReference type="ARBA" id="ARBA00022723"/>
    </source>
</evidence>
<evidence type="ECO:0000256" key="3">
    <source>
        <dbReference type="ARBA" id="ARBA00023004"/>
    </source>
</evidence>
<protein>
    <recommendedName>
        <fullName evidence="4">Hydrogenase maturation factor</fullName>
    </recommendedName>
</protein>
<dbReference type="GO" id="GO:0051539">
    <property type="term" value="F:4 iron, 4 sulfur cluster binding"/>
    <property type="evidence" value="ECO:0007669"/>
    <property type="project" value="TreeGrafter"/>
</dbReference>
<organism evidence="5 6">
    <name type="scientific">Azotobacter beijerinckii</name>
    <dbReference type="NCBI Taxonomy" id="170623"/>
    <lineage>
        <taxon>Bacteria</taxon>
        <taxon>Pseudomonadati</taxon>
        <taxon>Pseudomonadota</taxon>
        <taxon>Gammaproteobacteria</taxon>
        <taxon>Pseudomonadales</taxon>
        <taxon>Pseudomonadaceae</taxon>
        <taxon>Azotobacter</taxon>
    </lineage>
</organism>
<keyword evidence="2" id="KW-0479">Metal-binding</keyword>